<keyword evidence="1" id="KW-0812">Transmembrane</keyword>
<protein>
    <submittedName>
        <fullName evidence="2">Uncharacterized protein</fullName>
    </submittedName>
</protein>
<feature type="transmembrane region" description="Helical" evidence="1">
    <location>
        <begin position="12"/>
        <end position="37"/>
    </location>
</feature>
<evidence type="ECO:0000256" key="1">
    <source>
        <dbReference type="SAM" id="Phobius"/>
    </source>
</evidence>
<organism evidence="2">
    <name type="scientific">marine sediment metagenome</name>
    <dbReference type="NCBI Taxonomy" id="412755"/>
    <lineage>
        <taxon>unclassified sequences</taxon>
        <taxon>metagenomes</taxon>
        <taxon>ecological metagenomes</taxon>
    </lineage>
</organism>
<accession>X1NUH0</accession>
<proteinExistence type="predicted"/>
<keyword evidence="1" id="KW-0472">Membrane</keyword>
<name>X1NUH0_9ZZZZ</name>
<feature type="non-terminal residue" evidence="2">
    <location>
        <position position="1"/>
    </location>
</feature>
<gene>
    <name evidence="2" type="ORF">S06H3_33486</name>
</gene>
<dbReference type="EMBL" id="BARV01019992">
    <property type="protein sequence ID" value="GAI22304.1"/>
    <property type="molecule type" value="Genomic_DNA"/>
</dbReference>
<reference evidence="2" key="1">
    <citation type="journal article" date="2014" name="Front. Microbiol.">
        <title>High frequency of phylogenetically diverse reductive dehalogenase-homologous genes in deep subseafloor sedimentary metagenomes.</title>
        <authorList>
            <person name="Kawai M."/>
            <person name="Futagami T."/>
            <person name="Toyoda A."/>
            <person name="Takaki Y."/>
            <person name="Nishi S."/>
            <person name="Hori S."/>
            <person name="Arai W."/>
            <person name="Tsubouchi T."/>
            <person name="Morono Y."/>
            <person name="Uchiyama I."/>
            <person name="Ito T."/>
            <person name="Fujiyama A."/>
            <person name="Inagaki F."/>
            <person name="Takami H."/>
        </authorList>
    </citation>
    <scope>NUCLEOTIDE SEQUENCE</scope>
    <source>
        <strain evidence="2">Expedition CK06-06</strain>
    </source>
</reference>
<keyword evidence="1" id="KW-1133">Transmembrane helix</keyword>
<dbReference type="AlphaFoldDB" id="X1NUH0"/>
<evidence type="ECO:0000313" key="2">
    <source>
        <dbReference type="EMBL" id="GAI22304.1"/>
    </source>
</evidence>
<sequence>DFTYPQAIGMGFLAGAVWGGIAGIPAGALAVPIISLYMEF</sequence>
<comment type="caution">
    <text evidence="2">The sequence shown here is derived from an EMBL/GenBank/DDBJ whole genome shotgun (WGS) entry which is preliminary data.</text>
</comment>